<dbReference type="RefSeq" id="XP_030998375.1">
    <property type="nucleotide sequence ID" value="XM_031137924.1"/>
</dbReference>
<dbReference type="GeneID" id="41971052"/>
<comment type="similarity">
    <text evidence="5">Belongs to the DPH4 family.</text>
</comment>
<reference evidence="15 16" key="1">
    <citation type="submission" date="2019-06" db="EMBL/GenBank/DDBJ databases">
        <title>Draft genome sequence of the filamentous fungus Phialemoniopsis curvata isolated from diesel fuel.</title>
        <authorList>
            <person name="Varaljay V.A."/>
            <person name="Lyon W.J."/>
            <person name="Crouch A.L."/>
            <person name="Drake C.E."/>
            <person name="Hollomon J.M."/>
            <person name="Nadeau L.J."/>
            <person name="Nunn H.S."/>
            <person name="Stevenson B.S."/>
            <person name="Bojanowski C.L."/>
            <person name="Crookes-Goodson W.J."/>
        </authorList>
    </citation>
    <scope>NUCLEOTIDE SEQUENCE [LARGE SCALE GENOMIC DNA]</scope>
    <source>
        <strain evidence="15 16">D216</strain>
    </source>
</reference>
<sequence length="308" mass="33079">MAVPATAAPEPGQPTHYEILDLPQPFLASQRDPAPLVRRAYRRALLRHHPDKAAILTTTASTTSTTTSTTSTTSSLTIDQISAAFAVLSDPAARASYDRALKLARPPHQPPGWQRQQGGDGPGPGPGGSSSSFQTGVESVDLDDLGFDEEDSVWYRGCRCGNDRGFALGEPDLESAAEDGELLVGCLDCSLWLRVHFAVVEETAAGGSQKESFPAVVLSGLKAAHMKGAAEWLSSYEDWTSTAVARTTRRTADANITAVPFCFMQPVRQRSPACTYQREQVTAWDALSTTACRTVPSSMVTLRNTFMT</sequence>
<organism evidence="15 16">
    <name type="scientific">Thyridium curvatum</name>
    <dbReference type="NCBI Taxonomy" id="1093900"/>
    <lineage>
        <taxon>Eukaryota</taxon>
        <taxon>Fungi</taxon>
        <taxon>Dikarya</taxon>
        <taxon>Ascomycota</taxon>
        <taxon>Pezizomycotina</taxon>
        <taxon>Sordariomycetes</taxon>
        <taxon>Sordariomycetidae</taxon>
        <taxon>Thyridiales</taxon>
        <taxon>Thyridiaceae</taxon>
        <taxon>Thyridium</taxon>
    </lineage>
</organism>
<dbReference type="SUPFAM" id="SSF144217">
    <property type="entry name" value="CSL zinc finger"/>
    <property type="match status" value="1"/>
</dbReference>
<keyword evidence="9" id="KW-0862">Zinc</keyword>
<accession>A0A507BDA6</accession>
<comment type="pathway">
    <text evidence="4">Protein modification; peptidyl-diphthamide biosynthesis.</text>
</comment>
<dbReference type="FunCoup" id="A0A507BDA6">
    <property type="interactions" value="346"/>
</dbReference>
<protein>
    <recommendedName>
        <fullName evidence="6">Diphthamide biosynthesis protein 4</fullName>
    </recommendedName>
</protein>
<evidence type="ECO:0000256" key="10">
    <source>
        <dbReference type="ARBA" id="ARBA00023004"/>
    </source>
</evidence>
<dbReference type="PANTHER" id="PTHR21454:SF46">
    <property type="entry name" value="DIPHTHAMIDE BIOSYNTHESIS PROTEIN 4"/>
    <property type="match status" value="1"/>
</dbReference>
<dbReference type="Proteomes" id="UP000319257">
    <property type="component" value="Unassembled WGS sequence"/>
</dbReference>
<evidence type="ECO:0000256" key="2">
    <source>
        <dbReference type="ARBA" id="ARBA00004123"/>
    </source>
</evidence>
<dbReference type="InterPro" id="IPR036869">
    <property type="entry name" value="J_dom_sf"/>
</dbReference>
<keyword evidence="11" id="KW-0539">Nucleus</keyword>
<dbReference type="InterPro" id="IPR036671">
    <property type="entry name" value="DPH_MB_sf"/>
</dbReference>
<dbReference type="InParanoid" id="A0A507BDA6"/>
<feature type="compositionally biased region" description="Gly residues" evidence="12">
    <location>
        <begin position="118"/>
        <end position="128"/>
    </location>
</feature>
<evidence type="ECO:0000256" key="3">
    <source>
        <dbReference type="ARBA" id="ARBA00004496"/>
    </source>
</evidence>
<comment type="function">
    <text evidence="1">Required for the first step of diphthamide biosynthesis, the transfer of 3-amino-3-carboxypropyl from S-adenosyl-L-methionine to a histidine residue. Diphthamide is a post-translational modification of histidine which occurs in elongation factor 2.</text>
</comment>
<evidence type="ECO:0000256" key="7">
    <source>
        <dbReference type="ARBA" id="ARBA00022490"/>
    </source>
</evidence>
<evidence type="ECO:0000256" key="8">
    <source>
        <dbReference type="ARBA" id="ARBA00022723"/>
    </source>
</evidence>
<evidence type="ECO:0000256" key="1">
    <source>
        <dbReference type="ARBA" id="ARBA00003474"/>
    </source>
</evidence>
<comment type="caution">
    <text evidence="15">The sequence shown here is derived from an EMBL/GenBank/DDBJ whole genome shotgun (WGS) entry which is preliminary data.</text>
</comment>
<evidence type="ECO:0000256" key="4">
    <source>
        <dbReference type="ARBA" id="ARBA00005156"/>
    </source>
</evidence>
<dbReference type="OrthoDB" id="18529at2759"/>
<dbReference type="GO" id="GO:0017183">
    <property type="term" value="P:protein histidyl modification to diphthamide"/>
    <property type="evidence" value="ECO:0007669"/>
    <property type="project" value="UniProtKB-UniPathway"/>
</dbReference>
<feature type="region of interest" description="Disordered" evidence="12">
    <location>
        <begin position="103"/>
        <end position="135"/>
    </location>
</feature>
<dbReference type="Gene3D" id="1.10.287.110">
    <property type="entry name" value="DnaJ domain"/>
    <property type="match status" value="1"/>
</dbReference>
<dbReference type="InterPro" id="IPR001623">
    <property type="entry name" value="DnaJ_domain"/>
</dbReference>
<dbReference type="GO" id="GO:0005737">
    <property type="term" value="C:cytoplasm"/>
    <property type="evidence" value="ECO:0007669"/>
    <property type="project" value="UniProtKB-SubCell"/>
</dbReference>
<dbReference type="SUPFAM" id="SSF46565">
    <property type="entry name" value="Chaperone J-domain"/>
    <property type="match status" value="1"/>
</dbReference>
<dbReference type="Gene3D" id="3.10.660.10">
    <property type="entry name" value="DPH Zinc finger"/>
    <property type="match status" value="1"/>
</dbReference>
<comment type="subcellular location">
    <subcellularLocation>
        <location evidence="3">Cytoplasm</location>
    </subcellularLocation>
    <subcellularLocation>
        <location evidence="2">Nucleus</location>
    </subcellularLocation>
</comment>
<dbReference type="Pfam" id="PF00226">
    <property type="entry name" value="DnaJ"/>
    <property type="match status" value="1"/>
</dbReference>
<dbReference type="UniPathway" id="UPA00559"/>
<name>A0A507BDA6_9PEZI</name>
<dbReference type="Pfam" id="PF05207">
    <property type="entry name" value="Zn_ribbon_CSL"/>
    <property type="match status" value="1"/>
</dbReference>
<evidence type="ECO:0000313" key="16">
    <source>
        <dbReference type="Proteomes" id="UP000319257"/>
    </source>
</evidence>
<dbReference type="InterPro" id="IPR007872">
    <property type="entry name" value="DPH_MB_dom"/>
</dbReference>
<evidence type="ECO:0000256" key="12">
    <source>
        <dbReference type="SAM" id="MobiDB-lite"/>
    </source>
</evidence>
<keyword evidence="8" id="KW-0479">Metal-binding</keyword>
<dbReference type="GO" id="GO:0046872">
    <property type="term" value="F:metal ion binding"/>
    <property type="evidence" value="ECO:0007669"/>
    <property type="project" value="UniProtKB-KW"/>
</dbReference>
<dbReference type="InterPro" id="IPR044248">
    <property type="entry name" value="DPH3/4-like"/>
</dbReference>
<evidence type="ECO:0000256" key="5">
    <source>
        <dbReference type="ARBA" id="ARBA00006169"/>
    </source>
</evidence>
<dbReference type="PANTHER" id="PTHR21454">
    <property type="entry name" value="DPH3 HOMOLOG-RELATED"/>
    <property type="match status" value="1"/>
</dbReference>
<evidence type="ECO:0000256" key="11">
    <source>
        <dbReference type="ARBA" id="ARBA00023242"/>
    </source>
</evidence>
<dbReference type="SMART" id="SM00271">
    <property type="entry name" value="DnaJ"/>
    <property type="match status" value="1"/>
</dbReference>
<keyword evidence="7" id="KW-0963">Cytoplasm</keyword>
<dbReference type="AlphaFoldDB" id="A0A507BDA6"/>
<evidence type="ECO:0000256" key="9">
    <source>
        <dbReference type="ARBA" id="ARBA00022833"/>
    </source>
</evidence>
<keyword evidence="10" id="KW-0408">Iron</keyword>
<dbReference type="STRING" id="1093900.A0A507BDA6"/>
<proteinExistence type="inferred from homology"/>
<dbReference type="GO" id="GO:0005634">
    <property type="term" value="C:nucleus"/>
    <property type="evidence" value="ECO:0007669"/>
    <property type="project" value="UniProtKB-SubCell"/>
</dbReference>
<evidence type="ECO:0000259" key="14">
    <source>
        <dbReference type="PROSITE" id="PS51074"/>
    </source>
</evidence>
<dbReference type="EMBL" id="SKBQ01000016">
    <property type="protein sequence ID" value="TPX16664.1"/>
    <property type="molecule type" value="Genomic_DNA"/>
</dbReference>
<feature type="domain" description="DPH-type MB" evidence="14">
    <location>
        <begin position="136"/>
        <end position="198"/>
    </location>
</feature>
<keyword evidence="16" id="KW-1185">Reference proteome</keyword>
<evidence type="ECO:0000259" key="13">
    <source>
        <dbReference type="PROSITE" id="PS50076"/>
    </source>
</evidence>
<dbReference type="PROSITE" id="PS51074">
    <property type="entry name" value="DPH_MB"/>
    <property type="match status" value="1"/>
</dbReference>
<gene>
    <name evidence="15" type="ORF">E0L32_003605</name>
</gene>
<dbReference type="PROSITE" id="PS50076">
    <property type="entry name" value="DNAJ_2"/>
    <property type="match status" value="1"/>
</dbReference>
<feature type="domain" description="J" evidence="13">
    <location>
        <begin position="15"/>
        <end position="101"/>
    </location>
</feature>
<evidence type="ECO:0000313" key="15">
    <source>
        <dbReference type="EMBL" id="TPX16664.1"/>
    </source>
</evidence>
<evidence type="ECO:0000256" key="6">
    <source>
        <dbReference type="ARBA" id="ARBA00021797"/>
    </source>
</evidence>